<evidence type="ECO:0000256" key="7">
    <source>
        <dbReference type="ARBA" id="ARBA00038883"/>
    </source>
</evidence>
<evidence type="ECO:0000256" key="10">
    <source>
        <dbReference type="ARBA" id="ARBA00042182"/>
    </source>
</evidence>
<evidence type="ECO:0000256" key="12">
    <source>
        <dbReference type="ARBA" id="ARBA00056546"/>
    </source>
</evidence>
<reference evidence="14" key="1">
    <citation type="submission" date="2020-04" db="EMBL/GenBank/DDBJ databases">
        <authorList>
            <person name="Neveu A P."/>
        </authorList>
    </citation>
    <scope>NUCLEOTIDE SEQUENCE</scope>
    <source>
        <tissue evidence="14">Whole embryo</tissue>
    </source>
</reference>
<dbReference type="Gene3D" id="3.90.226.10">
    <property type="entry name" value="2-enoyl-CoA Hydratase, Chain A, domain 1"/>
    <property type="match status" value="1"/>
</dbReference>
<comment type="catalytic activity">
    <reaction evidence="11">
        <text>(S)-methylmalonyl-CoA + H(+) = propanoyl-CoA + CO2</text>
        <dbReference type="Rhea" id="RHEA:61340"/>
        <dbReference type="ChEBI" id="CHEBI:15378"/>
        <dbReference type="ChEBI" id="CHEBI:16526"/>
        <dbReference type="ChEBI" id="CHEBI:57327"/>
        <dbReference type="ChEBI" id="CHEBI:57392"/>
        <dbReference type="EC" id="4.1.1.94"/>
    </reaction>
    <physiologicalReaction direction="left-to-right" evidence="11">
        <dbReference type="Rhea" id="RHEA:61341"/>
    </physiologicalReaction>
</comment>
<comment type="function">
    <text evidence="12">Decarboxylates ethylmalonyl-CoA, a potentially toxic metabolite, to form butyryl-CoA, suggesting it might be involved in metabolite proofreading. Acts preferentially on (S)-ethylmalonyl-CoA but also has some activity on the (R)-isomer. Also has methylmalonyl-CoA decarboxylase activity at lower level.</text>
</comment>
<evidence type="ECO:0000256" key="1">
    <source>
        <dbReference type="ARBA" id="ARBA00004514"/>
    </source>
</evidence>
<dbReference type="InterPro" id="IPR029045">
    <property type="entry name" value="ClpP/crotonase-like_dom_sf"/>
</dbReference>
<evidence type="ECO:0000256" key="4">
    <source>
        <dbReference type="ARBA" id="ARBA00023239"/>
    </source>
</evidence>
<evidence type="ECO:0000313" key="14">
    <source>
        <dbReference type="EMBL" id="CAB3263872.1"/>
    </source>
</evidence>
<dbReference type="CDD" id="cd06558">
    <property type="entry name" value="crotonase-like"/>
    <property type="match status" value="1"/>
</dbReference>
<dbReference type="PROSITE" id="PS00166">
    <property type="entry name" value="ENOYL_COA_HYDRATASE"/>
    <property type="match status" value="1"/>
</dbReference>
<evidence type="ECO:0000256" key="5">
    <source>
        <dbReference type="ARBA" id="ARBA00036343"/>
    </source>
</evidence>
<evidence type="ECO:0000256" key="13">
    <source>
        <dbReference type="RuleBase" id="RU003707"/>
    </source>
</evidence>
<protein>
    <recommendedName>
        <fullName evidence="8">Ethylmalonyl-CoA decarboxylase</fullName>
        <ecNumber evidence="7">4.1.1.94</ecNumber>
    </recommendedName>
    <alternativeName>
        <fullName evidence="10">Enoyl-CoA hydratase domain-containing protein 1</fullName>
    </alternativeName>
    <alternativeName>
        <fullName evidence="9">Methylmalonyl-CoA decarboxylase</fullName>
    </alternativeName>
</protein>
<evidence type="ECO:0000256" key="2">
    <source>
        <dbReference type="ARBA" id="ARBA00005254"/>
    </source>
</evidence>
<evidence type="ECO:0000256" key="6">
    <source>
        <dbReference type="ARBA" id="ARBA00036541"/>
    </source>
</evidence>
<organism evidence="14">
    <name type="scientific">Phallusia mammillata</name>
    <dbReference type="NCBI Taxonomy" id="59560"/>
    <lineage>
        <taxon>Eukaryota</taxon>
        <taxon>Metazoa</taxon>
        <taxon>Chordata</taxon>
        <taxon>Tunicata</taxon>
        <taxon>Ascidiacea</taxon>
        <taxon>Phlebobranchia</taxon>
        <taxon>Ascidiidae</taxon>
        <taxon>Phallusia</taxon>
    </lineage>
</organism>
<gene>
    <name evidence="14" type="primary">Mlycd-001</name>
</gene>
<dbReference type="PANTHER" id="PTHR11941">
    <property type="entry name" value="ENOYL-COA HYDRATASE-RELATED"/>
    <property type="match status" value="1"/>
</dbReference>
<keyword evidence="4" id="KW-0456">Lyase</keyword>
<evidence type="ECO:0000256" key="3">
    <source>
        <dbReference type="ARBA" id="ARBA00022490"/>
    </source>
</evidence>
<dbReference type="EC" id="4.1.1.94" evidence="7"/>
<proteinExistence type="evidence at transcript level"/>
<dbReference type="Pfam" id="PF00378">
    <property type="entry name" value="ECH_1"/>
    <property type="match status" value="1"/>
</dbReference>
<dbReference type="EMBL" id="LR788010">
    <property type="protein sequence ID" value="CAB3263872.1"/>
    <property type="molecule type" value="mRNA"/>
</dbReference>
<dbReference type="GO" id="GO:0005829">
    <property type="term" value="C:cytosol"/>
    <property type="evidence" value="ECO:0007669"/>
    <property type="project" value="UniProtKB-SubCell"/>
</dbReference>
<dbReference type="PANTHER" id="PTHR11941:SF27">
    <property type="entry name" value="ETHYLMALONYL-COA DECARBOXYLASE"/>
    <property type="match status" value="1"/>
</dbReference>
<comment type="catalytic activity">
    <reaction evidence="6">
        <text>(2R)-ethylmalonyl-CoA + H(+) = butanoyl-CoA + CO2</text>
        <dbReference type="Rhea" id="RHEA:59540"/>
        <dbReference type="ChEBI" id="CHEBI:15378"/>
        <dbReference type="ChEBI" id="CHEBI:16526"/>
        <dbReference type="ChEBI" id="CHEBI:57371"/>
        <dbReference type="ChEBI" id="CHEBI:85316"/>
        <dbReference type="EC" id="4.1.1.94"/>
    </reaction>
    <physiologicalReaction direction="left-to-right" evidence="6">
        <dbReference type="Rhea" id="RHEA:59541"/>
    </physiologicalReaction>
</comment>
<evidence type="ECO:0000256" key="9">
    <source>
        <dbReference type="ARBA" id="ARBA00042052"/>
    </source>
</evidence>
<dbReference type="InterPro" id="IPR001753">
    <property type="entry name" value="Enoyl-CoA_hydra/iso"/>
</dbReference>
<name>A0A6F9DKA5_9ASCI</name>
<comment type="similarity">
    <text evidence="2 13">Belongs to the enoyl-CoA hydratase/isomerase family.</text>
</comment>
<keyword evidence="3" id="KW-0963">Cytoplasm</keyword>
<accession>A0A6F9DKA5</accession>
<dbReference type="InterPro" id="IPR018376">
    <property type="entry name" value="Enoyl-CoA_hyd/isom_CS"/>
</dbReference>
<sequence>MLRRFTKTLSSSLSCQHHSRSFKQVHVDGEGGYSEAKVEETLKYLPGGEILLDLNHSDATAVLQISNVSKRNAFTGNMMLELRRAVNELKTWHEGKAVVICGAENMFCSGSDISAIRAFSRPEDGKRLCMYMHNTMHALQHLPQITLAHVEGNAMGGGAELMTACDFRLMSSDAQCQFVQKKMGLVPGWGGVSRLLQLVGRQTTLKLLLSAEKLNAQRAFELNLVDDILDIHENEVTPNATKHESPALIWAESMFQLYQLDCKLAQSIKLDVIKCRNMSNLEDSYKSEIQFLSLVWGGQANRNALLKSVHGRSTKSSDL</sequence>
<comment type="catalytic activity">
    <reaction evidence="5">
        <text>(2S)-ethylmalonyl-CoA + H(+) = butanoyl-CoA + CO2</text>
        <dbReference type="Rhea" id="RHEA:32131"/>
        <dbReference type="ChEBI" id="CHEBI:15378"/>
        <dbReference type="ChEBI" id="CHEBI:16526"/>
        <dbReference type="ChEBI" id="CHEBI:57371"/>
        <dbReference type="ChEBI" id="CHEBI:60909"/>
        <dbReference type="EC" id="4.1.1.94"/>
    </reaction>
    <physiologicalReaction direction="left-to-right" evidence="5">
        <dbReference type="Rhea" id="RHEA:32132"/>
    </physiologicalReaction>
</comment>
<comment type="subcellular location">
    <subcellularLocation>
        <location evidence="1">Cytoplasm</location>
        <location evidence="1">Cytosol</location>
    </subcellularLocation>
</comment>
<dbReference type="SUPFAM" id="SSF52096">
    <property type="entry name" value="ClpP/crotonase"/>
    <property type="match status" value="1"/>
</dbReference>
<dbReference type="GO" id="GO:0004492">
    <property type="term" value="F:methyl/ethyl malonyl-CoA decarboxylase activity"/>
    <property type="evidence" value="ECO:0007669"/>
    <property type="project" value="UniProtKB-EC"/>
</dbReference>
<dbReference type="AlphaFoldDB" id="A0A6F9DKA5"/>
<evidence type="ECO:0000256" key="11">
    <source>
        <dbReference type="ARBA" id="ARBA00047446"/>
    </source>
</evidence>
<evidence type="ECO:0000256" key="8">
    <source>
        <dbReference type="ARBA" id="ARBA00039903"/>
    </source>
</evidence>
<dbReference type="GO" id="GO:0006635">
    <property type="term" value="P:fatty acid beta-oxidation"/>
    <property type="evidence" value="ECO:0007669"/>
    <property type="project" value="TreeGrafter"/>
</dbReference>